<dbReference type="Proteomes" id="UP000030645">
    <property type="component" value="Unassembled WGS sequence"/>
</dbReference>
<evidence type="ECO:0000256" key="1">
    <source>
        <dbReference type="ARBA" id="ARBA00003211"/>
    </source>
</evidence>
<gene>
    <name evidence="6" type="ORF">L484_013610</name>
</gene>
<dbReference type="Gene3D" id="1.10.110.10">
    <property type="entry name" value="Plant lipid-transfer and hydrophobic proteins"/>
    <property type="match status" value="1"/>
</dbReference>
<organism evidence="6 7">
    <name type="scientific">Morus notabilis</name>
    <dbReference type="NCBI Taxonomy" id="981085"/>
    <lineage>
        <taxon>Eukaryota</taxon>
        <taxon>Viridiplantae</taxon>
        <taxon>Streptophyta</taxon>
        <taxon>Embryophyta</taxon>
        <taxon>Tracheophyta</taxon>
        <taxon>Spermatophyta</taxon>
        <taxon>Magnoliopsida</taxon>
        <taxon>eudicotyledons</taxon>
        <taxon>Gunneridae</taxon>
        <taxon>Pentapetalae</taxon>
        <taxon>rosids</taxon>
        <taxon>fabids</taxon>
        <taxon>Rosales</taxon>
        <taxon>Moraceae</taxon>
        <taxon>Moreae</taxon>
        <taxon>Morus</taxon>
    </lineage>
</organism>
<evidence type="ECO:0000313" key="6">
    <source>
        <dbReference type="EMBL" id="EXB41536.1"/>
    </source>
</evidence>
<keyword evidence="7" id="KW-1185">Reference proteome</keyword>
<evidence type="ECO:0000256" key="4">
    <source>
        <dbReference type="SAM" id="MobiDB-lite"/>
    </source>
</evidence>
<dbReference type="eggNOG" id="ENOG502S4Z0">
    <property type="taxonomic scope" value="Eukaryota"/>
</dbReference>
<feature type="region of interest" description="Disordered" evidence="4">
    <location>
        <begin position="159"/>
        <end position="323"/>
    </location>
</feature>
<feature type="region of interest" description="Disordered" evidence="4">
    <location>
        <begin position="349"/>
        <end position="371"/>
    </location>
</feature>
<comment type="function">
    <text evidence="1">Plant non-specific lipid-transfer proteins transfer phospholipids as well as galactolipids across membranes. May play a role in wax or cutin deposition in the cell walls of expanding epidermal cells and certain secretory tissues.</text>
</comment>
<dbReference type="Pfam" id="PF05627">
    <property type="entry name" value="AvrRpt-cleavage"/>
    <property type="match status" value="2"/>
</dbReference>
<evidence type="ECO:0000313" key="7">
    <source>
        <dbReference type="Proteomes" id="UP000030645"/>
    </source>
</evidence>
<protein>
    <recommendedName>
        <fullName evidence="5">RIN4 pathogenic type III effector avirulence factor Avr cleavage site domain-containing protein</fullName>
    </recommendedName>
</protein>
<dbReference type="GO" id="GO:0005886">
    <property type="term" value="C:plasma membrane"/>
    <property type="evidence" value="ECO:0007669"/>
    <property type="project" value="TreeGrafter"/>
</dbReference>
<keyword evidence="2" id="KW-0813">Transport</keyword>
<feature type="compositionally biased region" description="Polar residues" evidence="4">
    <location>
        <begin position="163"/>
        <end position="181"/>
    </location>
</feature>
<reference evidence="7" key="1">
    <citation type="submission" date="2013-01" db="EMBL/GenBank/DDBJ databases">
        <title>Draft Genome Sequence of a Mulberry Tree, Morus notabilis C.K. Schneid.</title>
        <authorList>
            <person name="He N."/>
            <person name="Zhao S."/>
        </authorList>
    </citation>
    <scope>NUCLEOTIDE SEQUENCE</scope>
</reference>
<proteinExistence type="predicted"/>
<evidence type="ECO:0000259" key="5">
    <source>
        <dbReference type="Pfam" id="PF05627"/>
    </source>
</evidence>
<sequence>MPRRRGEVASMPGLLEGLGPTGAELQLLFDCTRSVPTQQANTTQIRRNLCECFKKAAVDFGVDPTEANLIPKFCKLDLSVPIDPKIYCNKTTKTTKLIAIAGIYNSHVPKFGNWENEDIPYTAYFENARKDKPVGNVKINPNDPEENPEAFMMMMMMQRRGSSRSQEGNISSHHNPDSSVLPTAAVQPPRRLMKSASAEKSRHAEHRAHHRNGIADTNTNYSSTNTTLGNNHKSPASESGSDQKTSSDNSLLNRPNQGRYVRSDDYKKKTSTTSSGRGSDSSSSASEQGHHRRQRSSSTNHSSDHQQHHHRAASIPEFGSWDVNDPKAGEGFTVIFNKMKEEKQNYGAIEVPTMPPPRPPTNHLKDRSKRSCVSKQKPIIITSTSIEFKILTSLWSPALNHRQLEMTSTDDVVLTFKPFPCK</sequence>
<feature type="compositionally biased region" description="Low complexity" evidence="4">
    <location>
        <begin position="271"/>
        <end position="286"/>
    </location>
</feature>
<dbReference type="STRING" id="981085.W9R8N9"/>
<feature type="compositionally biased region" description="Low complexity" evidence="4">
    <location>
        <begin position="217"/>
        <end position="231"/>
    </location>
</feature>
<feature type="compositionally biased region" description="Basic residues" evidence="4">
    <location>
        <begin position="203"/>
        <end position="212"/>
    </location>
</feature>
<name>W9R8N9_9ROSA</name>
<dbReference type="PANTHER" id="PTHR33159:SF101">
    <property type="entry name" value="OS04G0379600 PROTEIN"/>
    <property type="match status" value="1"/>
</dbReference>
<feature type="domain" description="RIN4 pathogenic type III effector avirulence factor Avr cleavage site" evidence="5">
    <location>
        <begin position="106"/>
        <end position="132"/>
    </location>
</feature>
<dbReference type="GO" id="GO:0008289">
    <property type="term" value="F:lipid binding"/>
    <property type="evidence" value="ECO:0007669"/>
    <property type="project" value="UniProtKB-KW"/>
</dbReference>
<dbReference type="PANTHER" id="PTHR33159">
    <property type="entry name" value="RPM1-INTERACTING PROTEIN 4 (RIN4) FAMILY PROTEIN"/>
    <property type="match status" value="1"/>
</dbReference>
<dbReference type="InterPro" id="IPR040387">
    <property type="entry name" value="RIN4/NOI4"/>
</dbReference>
<dbReference type="InterPro" id="IPR008700">
    <property type="entry name" value="TypeIII_avirulence_cleave"/>
</dbReference>
<dbReference type="EMBL" id="KE343797">
    <property type="protein sequence ID" value="EXB41536.1"/>
    <property type="molecule type" value="Genomic_DNA"/>
</dbReference>
<evidence type="ECO:0000256" key="3">
    <source>
        <dbReference type="ARBA" id="ARBA00023121"/>
    </source>
</evidence>
<dbReference type="InterPro" id="IPR036312">
    <property type="entry name" value="Bifun_inhib/LTP/seed_sf"/>
</dbReference>
<evidence type="ECO:0000256" key="2">
    <source>
        <dbReference type="ARBA" id="ARBA00022448"/>
    </source>
</evidence>
<dbReference type="SUPFAM" id="SSF47699">
    <property type="entry name" value="Bifunctional inhibitor/lipid-transfer protein/seed storage 2S albumin"/>
    <property type="match status" value="1"/>
</dbReference>
<dbReference type="AlphaFoldDB" id="W9R8N9"/>
<keyword evidence="3" id="KW-0446">Lipid-binding</keyword>
<feature type="compositionally biased region" description="Polar residues" evidence="4">
    <location>
        <begin position="232"/>
        <end position="256"/>
    </location>
</feature>
<accession>W9R8N9</accession>
<feature type="domain" description="RIN4 pathogenic type III effector avirulence factor Avr cleavage site" evidence="5">
    <location>
        <begin position="310"/>
        <end position="344"/>
    </location>
</feature>